<evidence type="ECO:0000256" key="1">
    <source>
        <dbReference type="SAM" id="MobiDB-lite"/>
    </source>
</evidence>
<keyword evidence="2" id="KW-1133">Transmembrane helix</keyword>
<evidence type="ECO:0000256" key="2">
    <source>
        <dbReference type="SAM" id="Phobius"/>
    </source>
</evidence>
<feature type="compositionally biased region" description="Acidic residues" evidence="1">
    <location>
        <begin position="689"/>
        <end position="702"/>
    </location>
</feature>
<dbReference type="InterPro" id="IPR056337">
    <property type="entry name" value="LHD_YVC1"/>
</dbReference>
<dbReference type="Pfam" id="PF23317">
    <property type="entry name" value="YVC1_C"/>
    <property type="match status" value="1"/>
</dbReference>
<accession>A0A2U3EIG5</accession>
<evidence type="ECO:0008006" key="7">
    <source>
        <dbReference type="Google" id="ProtNLM"/>
    </source>
</evidence>
<feature type="region of interest" description="Disordered" evidence="1">
    <location>
        <begin position="689"/>
        <end position="714"/>
    </location>
</feature>
<dbReference type="InterPro" id="IPR056336">
    <property type="entry name" value="YVC1_C"/>
</dbReference>
<feature type="transmembrane region" description="Helical" evidence="2">
    <location>
        <begin position="394"/>
        <end position="413"/>
    </location>
</feature>
<evidence type="ECO:0000259" key="3">
    <source>
        <dbReference type="Pfam" id="PF23190"/>
    </source>
</evidence>
<dbReference type="PANTHER" id="PTHR35859:SF1">
    <property type="entry name" value="NONSELECTIVE CATION CHANNEL PROTEIN"/>
    <property type="match status" value="1"/>
</dbReference>
<dbReference type="InterPro" id="IPR052971">
    <property type="entry name" value="TRP_calcium_channel"/>
</dbReference>
<reference evidence="5 6" key="1">
    <citation type="journal article" date="2016" name="Front. Microbiol.">
        <title>Genome and transcriptome sequences reveal the specific parasitism of the nematophagous Purpureocillium lilacinum 36-1.</title>
        <authorList>
            <person name="Xie J."/>
            <person name="Li S."/>
            <person name="Mo C."/>
            <person name="Xiao X."/>
            <person name="Peng D."/>
            <person name="Wang G."/>
            <person name="Xiao Y."/>
        </authorList>
    </citation>
    <scope>NUCLEOTIDE SEQUENCE [LARGE SCALE GENOMIC DNA]</scope>
    <source>
        <strain evidence="5 6">36-1</strain>
    </source>
</reference>
<feature type="domain" description="YVC1 N-terminal linker helical" evidence="3">
    <location>
        <begin position="54"/>
        <end position="236"/>
    </location>
</feature>
<organism evidence="5 6">
    <name type="scientific">Purpureocillium lilacinum</name>
    <name type="common">Paecilomyces lilacinus</name>
    <dbReference type="NCBI Taxonomy" id="33203"/>
    <lineage>
        <taxon>Eukaryota</taxon>
        <taxon>Fungi</taxon>
        <taxon>Dikarya</taxon>
        <taxon>Ascomycota</taxon>
        <taxon>Pezizomycotina</taxon>
        <taxon>Sordariomycetes</taxon>
        <taxon>Hypocreomycetidae</taxon>
        <taxon>Hypocreales</taxon>
        <taxon>Ophiocordycipitaceae</taxon>
        <taxon>Purpureocillium</taxon>
    </lineage>
</organism>
<dbReference type="PANTHER" id="PTHR35859">
    <property type="entry name" value="NONSELECTIVE CATION CHANNEL PROTEIN"/>
    <property type="match status" value="1"/>
</dbReference>
<dbReference type="Proteomes" id="UP000245956">
    <property type="component" value="Unassembled WGS sequence"/>
</dbReference>
<name>A0A2U3EIG5_PURLI</name>
<feature type="transmembrane region" description="Helical" evidence="2">
    <location>
        <begin position="265"/>
        <end position="284"/>
    </location>
</feature>
<dbReference type="EMBL" id="LCWV01000003">
    <property type="protein sequence ID" value="PWI74315.1"/>
    <property type="molecule type" value="Genomic_DNA"/>
</dbReference>
<evidence type="ECO:0000313" key="6">
    <source>
        <dbReference type="Proteomes" id="UP000245956"/>
    </source>
</evidence>
<evidence type="ECO:0000313" key="5">
    <source>
        <dbReference type="EMBL" id="PWI74315.1"/>
    </source>
</evidence>
<feature type="transmembrane region" description="Helical" evidence="2">
    <location>
        <begin position="296"/>
        <end position="318"/>
    </location>
</feature>
<protein>
    <recommendedName>
        <fullName evidence="7">Nonselective cation channel</fullName>
    </recommendedName>
</protein>
<proteinExistence type="predicted"/>
<sequence length="892" mass="101302">MAADTRRRRITLPPPAEERRPLLSRLYTDHGDDGDRVYSCMTNPHSHLPVYTNIHRIRRDITSVVEDYLSLEQLRDVRINVTVVRPLVDQFYELDDISIIYCLLVNRAQFLVEEAHSSNRQNVNWTRATLCELIATRILRRFGEDYDGTDGLLLLAHILVAGFEPFQNAPPHIREEAEAHTSWTYQRTLPALEVAILTESKHFLSSTTCQRVVTAIYEGRIIYTPSTYWDIIPDHYKLKPISIYDPRESPLLNQYRLIVPRTRSILEAIQFAILLALYVGIMLARSKDRFTVLEAAFAIYAFGWGLDQFATILAHGWGVYTQNLWSFLDVAFIFIYLVYLLLRMHGLRVGEIGPAEQAFDVLALAAPVLVPRLAFNLLSDNLVFLALRSMMADFMLLTALSAWCFFGFLLSLLWLGEGAHPLVTISKWMIYIWFGLDGTGIQRSTEFHWLLGPSLMVAFAFLGNTLFLTILVSMLSNTFSNISSNATAEIQFRRAVLTLEGVKADAVFAYQPPFNLLAVFFLLPLKFVVSPRWFHKIHVAMVRLVNLPLLLIIAMAERRFFWGAGSKTETVYPRARKWFWRKWQLSAHRYLRAVFQVPPPDDVHNDIAVDDDLTHHLIRRQFTSETSAQTQVPRKPSRRDSMFPGLATKLRGSFTEGSEDYEGMAGRVASMEKSMRRMEIMLARLLPEEEEALDDESPDEMGESSTLKEGDGFTTESAYRGQTLAAGKLPQLPTTNHSTLNHRTAPKSPLPFPRPRFCPKHGQCVQTAHQQSSVYTDLRYSMCTVTFFQHKGCKHTWATITEPCGPGMGFATCPNIGDGSTKETPRLYKTKTRPCPRCSATQPMLGAEVVVAYDQNVVRMVGRMGWGFKLGCGPDEDDWGVDIRFSNGCVVL</sequence>
<feature type="transmembrane region" description="Helical" evidence="2">
    <location>
        <begin position="507"/>
        <end position="525"/>
    </location>
</feature>
<dbReference type="Pfam" id="PF23190">
    <property type="entry name" value="LHD_TRPY1"/>
    <property type="match status" value="1"/>
</dbReference>
<evidence type="ECO:0000259" key="4">
    <source>
        <dbReference type="Pfam" id="PF23317"/>
    </source>
</evidence>
<feature type="region of interest" description="Disordered" evidence="1">
    <location>
        <begin position="624"/>
        <end position="646"/>
    </location>
</feature>
<feature type="transmembrane region" description="Helical" evidence="2">
    <location>
        <begin position="448"/>
        <end position="475"/>
    </location>
</feature>
<comment type="caution">
    <text evidence="5">The sequence shown here is derived from an EMBL/GenBank/DDBJ whole genome shotgun (WGS) entry which is preliminary data.</text>
</comment>
<feature type="transmembrane region" description="Helical" evidence="2">
    <location>
        <begin position="324"/>
        <end position="342"/>
    </location>
</feature>
<feature type="transmembrane region" description="Helical" evidence="2">
    <location>
        <begin position="537"/>
        <end position="556"/>
    </location>
</feature>
<keyword evidence="2" id="KW-0812">Transmembrane</keyword>
<feature type="domain" description="Calcium channel YVC1-like C-terminal transmembrane" evidence="4">
    <location>
        <begin position="271"/>
        <end position="558"/>
    </location>
</feature>
<dbReference type="AlphaFoldDB" id="A0A2U3EIG5"/>
<keyword evidence="2" id="KW-0472">Membrane</keyword>
<gene>
    <name evidence="5" type="ORF">PCL_07629</name>
</gene>